<feature type="domain" description="Glycoside hydrolase family 9" evidence="7">
    <location>
        <begin position="120"/>
        <end position="480"/>
    </location>
</feature>
<keyword evidence="2 9" id="KW-0378">Hydrolase</keyword>
<keyword evidence="5" id="KW-0624">Polysaccharide degradation</keyword>
<proteinExistence type="inferred from homology"/>
<dbReference type="InterPro" id="IPR004197">
    <property type="entry name" value="Cellulase_Ig-like"/>
</dbReference>
<name>I7A6H4_MELRP</name>
<evidence type="ECO:0000256" key="3">
    <source>
        <dbReference type="ARBA" id="ARBA00023277"/>
    </source>
</evidence>
<dbReference type="SUPFAM" id="SSF48208">
    <property type="entry name" value="Six-hairpin glycosidases"/>
    <property type="match status" value="1"/>
</dbReference>
<dbReference type="CDD" id="cd02850">
    <property type="entry name" value="E_set_Cellulase_N"/>
    <property type="match status" value="1"/>
</dbReference>
<feature type="signal peptide" evidence="6">
    <location>
        <begin position="1"/>
        <end position="21"/>
    </location>
</feature>
<feature type="domain" description="Cellulase Ig-like" evidence="8">
    <location>
        <begin position="30"/>
        <end position="110"/>
    </location>
</feature>
<dbReference type="AlphaFoldDB" id="I7A6H4"/>
<dbReference type="GO" id="GO:0008810">
    <property type="term" value="F:cellulase activity"/>
    <property type="evidence" value="ECO:0007669"/>
    <property type="project" value="InterPro"/>
</dbReference>
<evidence type="ECO:0000313" key="10">
    <source>
        <dbReference type="Proteomes" id="UP000009011"/>
    </source>
</evidence>
<evidence type="ECO:0000256" key="5">
    <source>
        <dbReference type="ARBA" id="ARBA00023326"/>
    </source>
</evidence>
<dbReference type="InterPro" id="IPR012341">
    <property type="entry name" value="6hp_glycosidase-like_sf"/>
</dbReference>
<dbReference type="InterPro" id="IPR008928">
    <property type="entry name" value="6-hairpin_glycosidase_sf"/>
</dbReference>
<dbReference type="OrthoDB" id="9808897at2"/>
<evidence type="ECO:0000313" key="9">
    <source>
        <dbReference type="EMBL" id="AFN75471.1"/>
    </source>
</evidence>
<dbReference type="SUPFAM" id="SSF81296">
    <property type="entry name" value="E set domains"/>
    <property type="match status" value="1"/>
</dbReference>
<evidence type="ECO:0000256" key="6">
    <source>
        <dbReference type="SAM" id="SignalP"/>
    </source>
</evidence>
<dbReference type="Pfam" id="PF02927">
    <property type="entry name" value="CelD_N"/>
    <property type="match status" value="1"/>
</dbReference>
<dbReference type="STRING" id="1191523.MROS_2241"/>
<evidence type="ECO:0000256" key="4">
    <source>
        <dbReference type="ARBA" id="ARBA00023295"/>
    </source>
</evidence>
<comment type="similarity">
    <text evidence="1">Belongs to the glycosyl hydrolase 9 (cellulase E) family.</text>
</comment>
<dbReference type="InterPro" id="IPR001701">
    <property type="entry name" value="Glyco_hydro_9"/>
</dbReference>
<dbReference type="GO" id="GO:0000272">
    <property type="term" value="P:polysaccharide catabolic process"/>
    <property type="evidence" value="ECO:0007669"/>
    <property type="project" value="UniProtKB-KW"/>
</dbReference>
<evidence type="ECO:0000259" key="8">
    <source>
        <dbReference type="Pfam" id="PF02927"/>
    </source>
</evidence>
<evidence type="ECO:0000259" key="7">
    <source>
        <dbReference type="Pfam" id="PF00759"/>
    </source>
</evidence>
<dbReference type="HOGENOM" id="CLU_006010_2_1_10"/>
<dbReference type="KEGG" id="mro:MROS_2241"/>
<keyword evidence="6" id="KW-0732">Signal</keyword>
<reference evidence="9 10" key="1">
    <citation type="journal article" date="2013" name="PLoS ONE">
        <title>Genomic analysis of Melioribacter roseus, facultatively anaerobic organotrophic bacterium representing a novel deep lineage within Bacteriodetes/Chlorobi group.</title>
        <authorList>
            <person name="Kadnikov V.V."/>
            <person name="Mardanov A.V."/>
            <person name="Podosokorskaya O.A."/>
            <person name="Gavrilov S.N."/>
            <person name="Kublanov I.V."/>
            <person name="Beletsky A.V."/>
            <person name="Bonch-Osmolovskaya E.A."/>
            <person name="Ravin N.V."/>
        </authorList>
    </citation>
    <scope>NUCLEOTIDE SEQUENCE [LARGE SCALE GENOMIC DNA]</scope>
    <source>
        <strain evidence="10">JCM 17771 / P3M-2</strain>
    </source>
</reference>
<dbReference type="Gene3D" id="1.50.10.10">
    <property type="match status" value="1"/>
</dbReference>
<feature type="chain" id="PRO_5003707457" evidence="6">
    <location>
        <begin position="22"/>
        <end position="509"/>
    </location>
</feature>
<dbReference type="Pfam" id="PF00759">
    <property type="entry name" value="Glyco_hydro_9"/>
    <property type="match status" value="1"/>
</dbReference>
<dbReference type="InterPro" id="IPR013783">
    <property type="entry name" value="Ig-like_fold"/>
</dbReference>
<organism evidence="9 10">
    <name type="scientific">Melioribacter roseus (strain DSM 23840 / JCM 17771 / VKM B-2668 / P3M-2)</name>
    <dbReference type="NCBI Taxonomy" id="1191523"/>
    <lineage>
        <taxon>Bacteria</taxon>
        <taxon>Pseudomonadati</taxon>
        <taxon>Ignavibacteriota</taxon>
        <taxon>Ignavibacteria</taxon>
        <taxon>Ignavibacteriales</taxon>
        <taxon>Melioribacteraceae</taxon>
        <taxon>Melioribacter</taxon>
    </lineage>
</organism>
<sequence length="509" mass="58008">MKKLYSILLIFLFTAHNCGNAVNTDGDFVIRLNQVGYLPDDIKTGVILSTVPLDNLELEIIGLENGRMKYNPKFYKTEFKHGRYNYNYKFDFSGLKENGKYIVRAGDKTSYTFEIGNKVYGKLTESLLDFFKVQRCGYTDPLLHEVCHIADATAIYDGDDTLNIKKDLTGGWHDAGDYTKFLNTTAYSTYLLLFAYEFAPDKFGFDNNNNNVADILEEAKIGLDWILRCRYGDKLITQVQDLRDHNVGWRMPEDDPLTYDRPAFAGIGKNLIGIYSATLALASRIWKNKLNYPDFADTCLNTAVKYYSLKNSVPDIDSSGSGMYIDKNYKGKLALAAAELFLSTGKRNYLEEAVSYADSAGSDYWWSWGDINALAHYRLAHFQPRFSDYLKTSLDSFRDYSRKNLFELGVPLSWGTNHTLLGIALIDILYRNLTGDRQYDTLMAAQKDFILGKNPWGISFVYGFGTKFTVNFHHQISYFKGKLPGGFAAGPIEKKLWMISKYRIMITIN</sequence>
<dbReference type="Gene3D" id="2.60.40.10">
    <property type="entry name" value="Immunoglobulins"/>
    <property type="match status" value="1"/>
</dbReference>
<keyword evidence="4" id="KW-0326">Glycosidase</keyword>
<evidence type="ECO:0000256" key="2">
    <source>
        <dbReference type="ARBA" id="ARBA00022801"/>
    </source>
</evidence>
<keyword evidence="10" id="KW-1185">Reference proteome</keyword>
<protein>
    <submittedName>
        <fullName evidence="9">Glycoside hydrolase family 9</fullName>
    </submittedName>
</protein>
<accession>I7A6H4</accession>
<evidence type="ECO:0000256" key="1">
    <source>
        <dbReference type="ARBA" id="ARBA00007072"/>
    </source>
</evidence>
<dbReference type="Proteomes" id="UP000009011">
    <property type="component" value="Chromosome"/>
</dbReference>
<dbReference type="EMBL" id="CP003557">
    <property type="protein sequence ID" value="AFN75471.1"/>
    <property type="molecule type" value="Genomic_DNA"/>
</dbReference>
<dbReference type="RefSeq" id="WP_014856903.1">
    <property type="nucleotide sequence ID" value="NC_018178.1"/>
</dbReference>
<dbReference type="PANTHER" id="PTHR22298">
    <property type="entry name" value="ENDO-1,4-BETA-GLUCANASE"/>
    <property type="match status" value="1"/>
</dbReference>
<dbReference type="eggNOG" id="COG0726">
    <property type="taxonomic scope" value="Bacteria"/>
</dbReference>
<keyword evidence="3" id="KW-0119">Carbohydrate metabolism</keyword>
<gene>
    <name evidence="9" type="ordered locus">MROS_2241</name>
</gene>
<dbReference type="InterPro" id="IPR014756">
    <property type="entry name" value="Ig_E-set"/>
</dbReference>